<dbReference type="InterPro" id="IPR053812">
    <property type="entry name" value="HTH_Sigma70_ECF-like"/>
</dbReference>
<keyword evidence="3" id="KW-0731">Sigma factor</keyword>
<evidence type="ECO:0000256" key="2">
    <source>
        <dbReference type="ARBA" id="ARBA00023015"/>
    </source>
</evidence>
<dbReference type="InterPro" id="IPR039425">
    <property type="entry name" value="RNA_pol_sigma-70-like"/>
</dbReference>
<name>A0ABS9KAG1_9BACT</name>
<dbReference type="SUPFAM" id="SSF88659">
    <property type="entry name" value="Sigma3 and sigma4 domains of RNA polymerase sigma factors"/>
    <property type="match status" value="1"/>
</dbReference>
<comment type="similarity">
    <text evidence="1">Belongs to the sigma-70 factor family. ECF subfamily.</text>
</comment>
<keyword evidence="7" id="KW-1185">Reference proteome</keyword>
<keyword evidence="4" id="KW-0804">Transcription</keyword>
<dbReference type="InterPro" id="IPR011517">
    <property type="entry name" value="RNA_pol_sigma70_ECF-like"/>
</dbReference>
<dbReference type="Pfam" id="PF07638">
    <property type="entry name" value="Sigma70_ECF"/>
    <property type="match status" value="1"/>
</dbReference>
<evidence type="ECO:0000256" key="1">
    <source>
        <dbReference type="ARBA" id="ARBA00010641"/>
    </source>
</evidence>
<dbReference type="InterPro" id="IPR013325">
    <property type="entry name" value="RNA_pol_sigma_r2"/>
</dbReference>
<dbReference type="Gene3D" id="1.10.1740.10">
    <property type="match status" value="1"/>
</dbReference>
<dbReference type="PANTHER" id="PTHR43133">
    <property type="entry name" value="RNA POLYMERASE ECF-TYPE SIGMA FACTO"/>
    <property type="match status" value="1"/>
</dbReference>
<keyword evidence="2" id="KW-0805">Transcription regulation</keyword>
<dbReference type="NCBIfam" id="TIGR02937">
    <property type="entry name" value="sigma70-ECF"/>
    <property type="match status" value="1"/>
</dbReference>
<dbReference type="NCBIfam" id="TIGR02999">
    <property type="entry name" value="Sig-70_X6"/>
    <property type="match status" value="1"/>
</dbReference>
<dbReference type="PANTHER" id="PTHR43133:SF39">
    <property type="entry name" value="SIMILAR TO RNA POLYMERASE SIGMA-E FACTOR"/>
    <property type="match status" value="1"/>
</dbReference>
<proteinExistence type="inferred from homology"/>
<comment type="caution">
    <text evidence="6">The sequence shown here is derived from an EMBL/GenBank/DDBJ whole genome shotgun (WGS) entry which is preliminary data.</text>
</comment>
<reference evidence="6" key="1">
    <citation type="submission" date="2022-01" db="EMBL/GenBank/DDBJ databases">
        <authorList>
            <person name="Wang Y."/>
        </authorList>
    </citation>
    <scope>NUCLEOTIDE SEQUENCE</scope>
    <source>
        <strain evidence="6">WB101</strain>
    </source>
</reference>
<evidence type="ECO:0000313" key="7">
    <source>
        <dbReference type="Proteomes" id="UP001165366"/>
    </source>
</evidence>
<dbReference type="InterPro" id="IPR036388">
    <property type="entry name" value="WH-like_DNA-bd_sf"/>
</dbReference>
<accession>A0ABS9KAG1</accession>
<dbReference type="RefSeq" id="WP_237852680.1">
    <property type="nucleotide sequence ID" value="NZ_JAKLWS010000004.1"/>
</dbReference>
<evidence type="ECO:0000256" key="4">
    <source>
        <dbReference type="ARBA" id="ARBA00023163"/>
    </source>
</evidence>
<dbReference type="InterPro" id="IPR013324">
    <property type="entry name" value="RNA_pol_sigma_r3/r4-like"/>
</dbReference>
<dbReference type="Gene3D" id="1.10.10.10">
    <property type="entry name" value="Winged helix-like DNA-binding domain superfamily/Winged helix DNA-binding domain"/>
    <property type="match status" value="1"/>
</dbReference>
<reference evidence="6" key="2">
    <citation type="submission" date="2024-05" db="EMBL/GenBank/DDBJ databases">
        <title>Rhodohalobacter halophilus gen. nov., sp. nov., a moderately halophilic member of the family Balneolaceae.</title>
        <authorList>
            <person name="Xia J."/>
        </authorList>
    </citation>
    <scope>NUCLEOTIDE SEQUENCE</scope>
    <source>
        <strain evidence="6">WB101</strain>
    </source>
</reference>
<protein>
    <submittedName>
        <fullName evidence="6">Sigma-70 family RNA polymerase sigma factor</fullName>
    </submittedName>
</protein>
<feature type="domain" description="RNA polymerase sigma-70 ECF-like HTH" evidence="5">
    <location>
        <begin position="5"/>
        <end position="185"/>
    </location>
</feature>
<dbReference type="SUPFAM" id="SSF88946">
    <property type="entry name" value="Sigma2 domain of RNA polymerase sigma factors"/>
    <property type="match status" value="1"/>
</dbReference>
<evidence type="ECO:0000259" key="5">
    <source>
        <dbReference type="Pfam" id="PF07638"/>
    </source>
</evidence>
<gene>
    <name evidence="6" type="ORF">L6773_04625</name>
</gene>
<dbReference type="EMBL" id="JAKLWS010000004">
    <property type="protein sequence ID" value="MCG2587836.1"/>
    <property type="molecule type" value="Genomic_DNA"/>
</dbReference>
<dbReference type="Proteomes" id="UP001165366">
    <property type="component" value="Unassembled WGS sequence"/>
</dbReference>
<dbReference type="InterPro" id="IPR014284">
    <property type="entry name" value="RNA_pol_sigma-70_dom"/>
</dbReference>
<organism evidence="6 7">
    <name type="scientific">Rhodohalobacter sulfatireducens</name>
    <dbReference type="NCBI Taxonomy" id="2911366"/>
    <lineage>
        <taxon>Bacteria</taxon>
        <taxon>Pseudomonadati</taxon>
        <taxon>Balneolota</taxon>
        <taxon>Balneolia</taxon>
        <taxon>Balneolales</taxon>
        <taxon>Balneolaceae</taxon>
        <taxon>Rhodohalobacter</taxon>
    </lineage>
</organism>
<sequence>MSDKSDITQLLLTVNKGDQDAYKKLFELVYDELRRIANTQLNYEYSDHTFSKTELVHEAYLKLIDQSKVDFNDRTHFYAIAARSMRQLLVDYARKKKADKRGGGQKPLPLDENIFHLRKHAEDIIELDEHLEQLSQLDERLGQIVELRFFAGMSIDETAKMLDLSASTVNRDWAKARGWLYQRLKSEHG</sequence>
<evidence type="ECO:0000313" key="6">
    <source>
        <dbReference type="EMBL" id="MCG2587836.1"/>
    </source>
</evidence>
<evidence type="ECO:0000256" key="3">
    <source>
        <dbReference type="ARBA" id="ARBA00023082"/>
    </source>
</evidence>